<dbReference type="Ensembl" id="ENSNMLT00000045855.1">
    <property type="protein sequence ID" value="ENSNMLP00000041249.1"/>
    <property type="gene ID" value="ENSNMLG00000025256.1"/>
</dbReference>
<reference evidence="5" key="1">
    <citation type="submission" date="2025-08" db="UniProtKB">
        <authorList>
            <consortium name="Ensembl"/>
        </authorList>
    </citation>
    <scope>IDENTIFICATION</scope>
</reference>
<dbReference type="PANTHER" id="PTHR10824">
    <property type="entry name" value="ACYL-COENZYME A THIOESTERASE-RELATED"/>
    <property type="match status" value="1"/>
</dbReference>
<dbReference type="InterPro" id="IPR016662">
    <property type="entry name" value="Acyl-CoA_thioEstase_long-chain"/>
</dbReference>
<dbReference type="InterPro" id="IPR014940">
    <property type="entry name" value="BAAT_C"/>
</dbReference>
<comment type="similarity">
    <text evidence="1">Belongs to the C/M/P thioester hydrolase family.</text>
</comment>
<organism evidence="5 6">
    <name type="scientific">Neogobius melanostomus</name>
    <name type="common">round goby</name>
    <dbReference type="NCBI Taxonomy" id="47308"/>
    <lineage>
        <taxon>Eukaryota</taxon>
        <taxon>Metazoa</taxon>
        <taxon>Chordata</taxon>
        <taxon>Craniata</taxon>
        <taxon>Vertebrata</taxon>
        <taxon>Euteleostomi</taxon>
        <taxon>Actinopterygii</taxon>
        <taxon>Neopterygii</taxon>
        <taxon>Teleostei</taxon>
        <taxon>Neoteleostei</taxon>
        <taxon>Acanthomorphata</taxon>
        <taxon>Gobiaria</taxon>
        <taxon>Gobiiformes</taxon>
        <taxon>Gobioidei</taxon>
        <taxon>Gobiidae</taxon>
        <taxon>Benthophilinae</taxon>
        <taxon>Neogobiini</taxon>
        <taxon>Neogobius</taxon>
    </lineage>
</organism>
<evidence type="ECO:0000259" key="3">
    <source>
        <dbReference type="Pfam" id="PF04775"/>
    </source>
</evidence>
<dbReference type="GO" id="GO:0006637">
    <property type="term" value="P:acyl-CoA metabolic process"/>
    <property type="evidence" value="ECO:0007669"/>
    <property type="project" value="InterPro"/>
</dbReference>
<dbReference type="Proteomes" id="UP000694523">
    <property type="component" value="Unplaced"/>
</dbReference>
<feature type="domain" description="Acyl-CoA thioester hydrolase/bile acid-CoA amino acid N-acetyltransferase" evidence="3">
    <location>
        <begin position="19"/>
        <end position="139"/>
    </location>
</feature>
<dbReference type="AlphaFoldDB" id="A0A8C6UTL6"/>
<evidence type="ECO:0000256" key="2">
    <source>
        <dbReference type="PIRSR" id="PIRSR016521-1"/>
    </source>
</evidence>
<feature type="active site" description="Charge relay system" evidence="2">
    <location>
        <position position="356"/>
    </location>
</feature>
<protein>
    <submittedName>
        <fullName evidence="5">Acyl-CoA thioesterase 21</fullName>
    </submittedName>
</protein>
<evidence type="ECO:0000259" key="4">
    <source>
        <dbReference type="Pfam" id="PF08840"/>
    </source>
</evidence>
<dbReference type="InterPro" id="IPR029058">
    <property type="entry name" value="AB_hydrolase_fold"/>
</dbReference>
<dbReference type="FunFam" id="3.40.50.1820:FF:000024">
    <property type="entry name" value="acyl-coenzyme A thioesterase 4"/>
    <property type="match status" value="1"/>
</dbReference>
<accession>A0A8C6UTL6</accession>
<sequence>MASSQVRVRFLPGARCFFDKPLQVKVEGLSPHKPVELRSKVVDDRGIAFKASAQYKADELGGVDVSREASLGGSYTGVEPMGLFWSMLPETRHNKILKKSVESPMQVEISAVQGGKVLASEISYREFMPEGMRRIPVTEGRLRGVLFVPPGKGPFPGIVDLYILGGRLTEPRASLLSSKGFVVLALAYIGYQGLPIKPTHLDLEYFQEAVEYLRGQSEVEGPGIGVISISHSGAVAMSMASFFDGISATVCINACTGNTVIPLHYKDLIFPPLPLAWRRSRLTWSLIHNARNLTPDPENHKASLIPIERATCQFLFAASEGDLNWRSAFFARRAADRLKMHGRDTCSLVVYQKAGHFLEPPHMPFCPSSVHAVSGMPVAFGGEPKAHAEAQLDLWERVQRFFKSHLGNKSSSQESL</sequence>
<dbReference type="PIRSF" id="PIRSF016521">
    <property type="entry name" value="Acyl-CoA_hydro"/>
    <property type="match status" value="1"/>
</dbReference>
<name>A0A8C6UTL6_9GOBI</name>
<dbReference type="GO" id="GO:0006631">
    <property type="term" value="P:fatty acid metabolic process"/>
    <property type="evidence" value="ECO:0007669"/>
    <property type="project" value="TreeGrafter"/>
</dbReference>
<evidence type="ECO:0000313" key="6">
    <source>
        <dbReference type="Proteomes" id="UP000694523"/>
    </source>
</evidence>
<proteinExistence type="inferred from homology"/>
<evidence type="ECO:0000256" key="1">
    <source>
        <dbReference type="ARBA" id="ARBA00006538"/>
    </source>
</evidence>
<dbReference type="GO" id="GO:0047617">
    <property type="term" value="F:fatty acyl-CoA hydrolase activity"/>
    <property type="evidence" value="ECO:0007669"/>
    <property type="project" value="TreeGrafter"/>
</dbReference>
<dbReference type="Pfam" id="PF04775">
    <property type="entry name" value="Bile_Hydr_Trans"/>
    <property type="match status" value="1"/>
</dbReference>
<feature type="active site" description="Charge relay system" evidence="2">
    <location>
        <position position="230"/>
    </location>
</feature>
<keyword evidence="6" id="KW-1185">Reference proteome</keyword>
<feature type="domain" description="BAAT/Acyl-CoA thioester hydrolase C-terminal" evidence="4">
    <location>
        <begin position="202"/>
        <end position="407"/>
    </location>
</feature>
<dbReference type="PANTHER" id="PTHR10824:SF17">
    <property type="entry name" value="ACYL-COENZYME A THIOESTERASE 6"/>
    <property type="match status" value="1"/>
</dbReference>
<feature type="active site" description="Charge relay system" evidence="2">
    <location>
        <position position="322"/>
    </location>
</feature>
<dbReference type="InterPro" id="IPR006862">
    <property type="entry name" value="Thio_Ohase/aa_AcTrfase"/>
</dbReference>
<evidence type="ECO:0000313" key="5">
    <source>
        <dbReference type="Ensembl" id="ENSNMLP00000041249.1"/>
    </source>
</evidence>
<dbReference type="InterPro" id="IPR042490">
    <property type="entry name" value="Thio_Ohase/BAAT_N"/>
</dbReference>
<dbReference type="Gene3D" id="3.40.50.1820">
    <property type="entry name" value="alpha/beta hydrolase"/>
    <property type="match status" value="1"/>
</dbReference>
<reference evidence="5" key="2">
    <citation type="submission" date="2025-09" db="UniProtKB">
        <authorList>
            <consortium name="Ensembl"/>
        </authorList>
    </citation>
    <scope>IDENTIFICATION</scope>
</reference>
<dbReference type="Gene3D" id="2.60.40.2240">
    <property type="entry name" value="Acyl-CoA thioester hydrolase/BAAT N-terminal domain"/>
    <property type="match status" value="1"/>
</dbReference>
<dbReference type="Pfam" id="PF08840">
    <property type="entry name" value="BAAT_C"/>
    <property type="match status" value="1"/>
</dbReference>
<dbReference type="SUPFAM" id="SSF53474">
    <property type="entry name" value="alpha/beta-Hydrolases"/>
    <property type="match status" value="1"/>
</dbReference>